<evidence type="ECO:0000256" key="2">
    <source>
        <dbReference type="ARBA" id="ARBA00023054"/>
    </source>
</evidence>
<accession>A0ABQ8LG08</accession>
<proteinExistence type="inferred from homology"/>
<sequence>MVTATREDIRILQVQGQKERVALQVALQAGRDMDLHEDNLESEHSRLSHHSDGKISESPFRSRKQEKYRKNTESSAGDHARTRTREPAGDPDRDRCSDGERSSASFYSDDYENVSHSDRSLSPSASLSPRRGRSRRVSSSPLHRAGVRKGVSRRLQPNFHHPQQRSGGIRSQTLSKDAPSKEVDPVTKRMLSARLLKINELKNALSELRLHADELQRENRLLRQMQLRQEKALHRYNDTESEISQLLSRHNNETHVLRERLRRSQENQRTAERSLRDTDAQLQRCRSQLQKLQQLADDQNLGEREELSRKLTYTQGKLQESERRVKELEKNMELSSGSFQRQLANERRRTHDSQQDVKALQEEVERLCTKLKEKEKELDARNIYANRMVKASSRKEVENGSKRKVSNTTSNKAVQTEDRTSSLDFPSPPPGLTNELPPDDQTDDYLSLKALTQDQQGREQRPREAKEWKIQEFWKEREKERDMESEMEPTREKEREKEALHDREREVELLKVNERQRLDQRHSSNEKNSKGNRGLDREEEDWRIGLSRSQREEESRKQRELEEEQLKARNLEIQAANQEHAEEERQRKEQLLAKMREIDMQTQGQDSDFFSDDTGSVRSPPRLSEQRNHNGIFKFTEPEDNTNTFVSGRRAGGLRAHGPSENLDLAFGSYAPSFGKSAPRAGLGARNANQPPRELDEGLELGGLVKERKSNLMQQLFGASATPPPTDSSSRMEIPSPPLTSQFPSGPVGGRRRDTDTPNGLNISSLSNNRSTLHVSESRPAVRAITSFDDDIEEVTL</sequence>
<evidence type="ECO:0000313" key="5">
    <source>
        <dbReference type="EMBL" id="KAI2649629.1"/>
    </source>
</evidence>
<feature type="compositionally biased region" description="Basic and acidic residues" evidence="3">
    <location>
        <begin position="579"/>
        <end position="599"/>
    </location>
</feature>
<dbReference type="Proteomes" id="UP000830375">
    <property type="component" value="Unassembled WGS sequence"/>
</dbReference>
<feature type="region of interest" description="Disordered" evidence="3">
    <location>
        <begin position="34"/>
        <end position="185"/>
    </location>
</feature>
<feature type="region of interest" description="Disordered" evidence="3">
    <location>
        <begin position="254"/>
        <end position="280"/>
    </location>
</feature>
<evidence type="ECO:0000256" key="1">
    <source>
        <dbReference type="ARBA" id="ARBA00010229"/>
    </source>
</evidence>
<feature type="compositionally biased region" description="Basic and acidic residues" evidence="3">
    <location>
        <begin position="456"/>
        <end position="570"/>
    </location>
</feature>
<comment type="similarity">
    <text evidence="1">Belongs to the LCA5 family.</text>
</comment>
<feature type="compositionally biased region" description="Low complexity" evidence="3">
    <location>
        <begin position="120"/>
        <end position="129"/>
    </location>
</feature>
<feature type="compositionally biased region" description="Basic and acidic residues" evidence="3">
    <location>
        <begin position="63"/>
        <end position="101"/>
    </location>
</feature>
<feature type="compositionally biased region" description="Polar residues" evidence="3">
    <location>
        <begin position="757"/>
        <end position="775"/>
    </location>
</feature>
<comment type="caution">
    <text evidence="5">The sequence shown here is derived from an EMBL/GenBank/DDBJ whole genome shotgun (WGS) entry which is preliminary data.</text>
</comment>
<gene>
    <name evidence="5" type="ORF">H4Q32_015614</name>
</gene>
<feature type="region of interest" description="Disordered" evidence="3">
    <location>
        <begin position="391"/>
        <end position="651"/>
    </location>
</feature>
<dbReference type="PANTHER" id="PTHR16650">
    <property type="entry name" value="C21ORF13-RELATED"/>
    <property type="match status" value="1"/>
</dbReference>
<evidence type="ECO:0000256" key="3">
    <source>
        <dbReference type="SAM" id="MobiDB-lite"/>
    </source>
</evidence>
<dbReference type="PANTHER" id="PTHR16650:SF10">
    <property type="entry name" value="LEBERCILIN"/>
    <property type="match status" value="1"/>
</dbReference>
<feature type="domain" description="Lebercilin" evidence="4">
    <location>
        <begin position="186"/>
        <end position="378"/>
    </location>
</feature>
<feature type="compositionally biased region" description="Polar residues" evidence="3">
    <location>
        <begin position="164"/>
        <end position="175"/>
    </location>
</feature>
<feature type="compositionally biased region" description="Polar residues" evidence="3">
    <location>
        <begin position="600"/>
        <end position="617"/>
    </location>
</feature>
<dbReference type="InterPro" id="IPR026188">
    <property type="entry name" value="Lebercilin-like"/>
</dbReference>
<dbReference type="Pfam" id="PF15619">
    <property type="entry name" value="Lebercilin"/>
    <property type="match status" value="1"/>
</dbReference>
<feature type="compositionally biased region" description="Polar residues" evidence="3">
    <location>
        <begin position="333"/>
        <end position="343"/>
    </location>
</feature>
<dbReference type="InterPro" id="IPR028933">
    <property type="entry name" value="Lebercilin_dom"/>
</dbReference>
<feature type="compositionally biased region" description="Basic and acidic residues" evidence="3">
    <location>
        <begin position="254"/>
        <end position="279"/>
    </location>
</feature>
<protein>
    <submittedName>
        <fullName evidence="5">Lebercilin</fullName>
    </submittedName>
</protein>
<evidence type="ECO:0000313" key="6">
    <source>
        <dbReference type="Proteomes" id="UP000830375"/>
    </source>
</evidence>
<feature type="compositionally biased region" description="Basic and acidic residues" evidence="3">
    <location>
        <begin position="344"/>
        <end position="357"/>
    </location>
</feature>
<keyword evidence="2" id="KW-0175">Coiled coil</keyword>
<keyword evidence="6" id="KW-1185">Reference proteome</keyword>
<feature type="compositionally biased region" description="Basic and acidic residues" evidence="3">
    <location>
        <begin position="34"/>
        <end position="55"/>
    </location>
</feature>
<name>A0ABQ8LG08_LABRO</name>
<reference evidence="5 6" key="1">
    <citation type="submission" date="2022-01" db="EMBL/GenBank/DDBJ databases">
        <title>A high-quality chromosome-level genome assembly of rohu carp, Labeo rohita.</title>
        <authorList>
            <person name="Arick M.A. II"/>
            <person name="Hsu C.-Y."/>
            <person name="Magbanua Z."/>
            <person name="Pechanova O."/>
            <person name="Grover C."/>
            <person name="Miller E."/>
            <person name="Thrash A."/>
            <person name="Ezzel L."/>
            <person name="Alam S."/>
            <person name="Benzie J."/>
            <person name="Hamilton M."/>
            <person name="Karsi A."/>
            <person name="Lawrence M.L."/>
            <person name="Peterson D.G."/>
        </authorList>
    </citation>
    <scope>NUCLEOTIDE SEQUENCE [LARGE SCALE GENOMIC DNA]</scope>
    <source>
        <strain evidence="6">BAU-BD-2019</strain>
        <tissue evidence="5">Blood</tissue>
    </source>
</reference>
<dbReference type="EMBL" id="JACTAM010000023">
    <property type="protein sequence ID" value="KAI2649629.1"/>
    <property type="molecule type" value="Genomic_DNA"/>
</dbReference>
<feature type="region of interest" description="Disordered" evidence="3">
    <location>
        <begin position="718"/>
        <end position="779"/>
    </location>
</feature>
<organism evidence="5 6">
    <name type="scientific">Labeo rohita</name>
    <name type="common">Indian major carp</name>
    <name type="synonym">Cyprinus rohita</name>
    <dbReference type="NCBI Taxonomy" id="84645"/>
    <lineage>
        <taxon>Eukaryota</taxon>
        <taxon>Metazoa</taxon>
        <taxon>Chordata</taxon>
        <taxon>Craniata</taxon>
        <taxon>Vertebrata</taxon>
        <taxon>Euteleostomi</taxon>
        <taxon>Actinopterygii</taxon>
        <taxon>Neopterygii</taxon>
        <taxon>Teleostei</taxon>
        <taxon>Ostariophysi</taxon>
        <taxon>Cypriniformes</taxon>
        <taxon>Cyprinidae</taxon>
        <taxon>Labeoninae</taxon>
        <taxon>Labeonini</taxon>
        <taxon>Labeo</taxon>
    </lineage>
</organism>
<evidence type="ECO:0000259" key="4">
    <source>
        <dbReference type="Pfam" id="PF15619"/>
    </source>
</evidence>
<feature type="region of interest" description="Disordered" evidence="3">
    <location>
        <begin position="332"/>
        <end position="357"/>
    </location>
</feature>